<protein>
    <submittedName>
        <fullName evidence="1">Uncharacterized protein</fullName>
    </submittedName>
</protein>
<accession>A0A346PET1</accession>
<evidence type="ECO:0000313" key="1">
    <source>
        <dbReference type="EMBL" id="AXR78026.1"/>
    </source>
</evidence>
<sequence>MNPGDLLVSITINDGEPVKIEYPYENTGSGESLDGGDLTCRITSLKASHWNVFTKGVEDSHNDEAN</sequence>
<proteinExistence type="predicted"/>
<reference evidence="2" key="1">
    <citation type="submission" date="2017-10" db="EMBL/GenBank/DDBJ databases">
        <title>Phenotypic and genomic properties of facultatively anaerobic sulfur-reducing natronoarchaea from hypersaline soda lakes.</title>
        <authorList>
            <person name="Sorokin D.Y."/>
            <person name="Kublanov I.V."/>
            <person name="Roman P."/>
            <person name="Sinninghe Damste J.S."/>
            <person name="Golyshin P.N."/>
            <person name="Rojo D."/>
            <person name="Ciordia S."/>
            <person name="Mena Md.C."/>
            <person name="Ferrer M."/>
            <person name="Messina E."/>
            <person name="Smedile F."/>
            <person name="La Spada G."/>
            <person name="La Cono V."/>
            <person name="Yakimov M.M."/>
        </authorList>
    </citation>
    <scope>NUCLEOTIDE SEQUENCE [LARGE SCALE GENOMIC DNA]</scope>
    <source>
        <strain evidence="2">AArc1</strain>
    </source>
</reference>
<dbReference type="Proteomes" id="UP000258707">
    <property type="component" value="Chromosome"/>
</dbReference>
<dbReference type="AlphaFoldDB" id="A0A346PET1"/>
<name>A0A346PET1_9EURY</name>
<dbReference type="EMBL" id="CP024047">
    <property type="protein sequence ID" value="AXR78026.1"/>
    <property type="molecule type" value="Genomic_DNA"/>
</dbReference>
<organism evidence="1 2">
    <name type="scientific">Natrarchaeobaculum sulfurireducens</name>
    <dbReference type="NCBI Taxonomy" id="2044521"/>
    <lineage>
        <taxon>Archaea</taxon>
        <taxon>Methanobacteriati</taxon>
        <taxon>Methanobacteriota</taxon>
        <taxon>Stenosarchaea group</taxon>
        <taxon>Halobacteria</taxon>
        <taxon>Halobacteriales</taxon>
        <taxon>Natrialbaceae</taxon>
        <taxon>Natrarchaeobaculum</taxon>
    </lineage>
</organism>
<evidence type="ECO:0000313" key="2">
    <source>
        <dbReference type="Proteomes" id="UP000258707"/>
    </source>
</evidence>
<gene>
    <name evidence="1" type="ORF">AArc1_1698</name>
</gene>
<dbReference type="KEGG" id="nan:AArc1_1698"/>